<dbReference type="GO" id="GO:0140359">
    <property type="term" value="F:ABC-type transporter activity"/>
    <property type="evidence" value="ECO:0007669"/>
    <property type="project" value="InterPro"/>
</dbReference>
<dbReference type="PANTHER" id="PTHR24221">
    <property type="entry name" value="ATP-BINDING CASSETTE SUB-FAMILY B"/>
    <property type="match status" value="1"/>
</dbReference>
<reference evidence="8 9" key="1">
    <citation type="submission" date="2015-09" db="EMBL/GenBank/DDBJ databases">
        <title>Draft genome sequence of Kouleothrix aurantiaca JCM 19913.</title>
        <authorList>
            <person name="Hemp J."/>
        </authorList>
    </citation>
    <scope>NUCLEOTIDE SEQUENCE [LARGE SCALE GENOMIC DNA]</scope>
    <source>
        <strain evidence="8 9">COM-B</strain>
    </source>
</reference>
<keyword evidence="9" id="KW-1185">Reference proteome</keyword>
<dbReference type="Gene3D" id="3.40.50.300">
    <property type="entry name" value="P-loop containing nucleotide triphosphate hydrolases"/>
    <property type="match status" value="1"/>
</dbReference>
<dbReference type="GO" id="GO:0005524">
    <property type="term" value="F:ATP binding"/>
    <property type="evidence" value="ECO:0007669"/>
    <property type="project" value="InterPro"/>
</dbReference>
<feature type="non-terminal residue" evidence="8">
    <location>
        <position position="244"/>
    </location>
</feature>
<comment type="caution">
    <text evidence="8">The sequence shown here is derived from an EMBL/GenBank/DDBJ whole genome shotgun (WGS) entry which is preliminary data.</text>
</comment>
<proteinExistence type="predicted"/>
<dbReference type="AlphaFoldDB" id="A0A0P9CPN6"/>
<keyword evidence="2 6" id="KW-0812">Transmembrane</keyword>
<feature type="domain" description="ABC transmembrane type-1" evidence="7">
    <location>
        <begin position="1"/>
        <end position="77"/>
    </location>
</feature>
<dbReference type="GO" id="GO:0016887">
    <property type="term" value="F:ATP hydrolysis activity"/>
    <property type="evidence" value="ECO:0007669"/>
    <property type="project" value="InterPro"/>
</dbReference>
<evidence type="ECO:0000313" key="8">
    <source>
        <dbReference type="EMBL" id="KPV47974.1"/>
    </source>
</evidence>
<dbReference type="PROSITE" id="PS50929">
    <property type="entry name" value="ABC_TM1F"/>
    <property type="match status" value="1"/>
</dbReference>
<protein>
    <recommendedName>
        <fullName evidence="7">ABC transmembrane type-1 domain-containing protein</fullName>
    </recommendedName>
</protein>
<dbReference type="PANTHER" id="PTHR24221:SF423">
    <property type="entry name" value="ABC TRANSPORTER"/>
    <property type="match status" value="1"/>
</dbReference>
<evidence type="ECO:0000256" key="6">
    <source>
        <dbReference type="SAM" id="Phobius"/>
    </source>
</evidence>
<comment type="subcellular location">
    <subcellularLocation>
        <location evidence="1">Cell membrane</location>
        <topology evidence="1">Multi-pass membrane protein</topology>
    </subcellularLocation>
</comment>
<evidence type="ECO:0000313" key="9">
    <source>
        <dbReference type="Proteomes" id="UP000050509"/>
    </source>
</evidence>
<accession>A0A0P9CPN6</accession>
<sequence>EQRRRAALQDTLVSYTLIFTLVNNIAQVGAAIVLLMVGRSMRAGTFSVGDFALFVFLLPRITDCTMWTGRLLAIYRQSEVALGRLLAALPGEPAAALVQPRPVREFLARDVEQTRHETRDTRHETEANEQSVNHTSTPAFSAPLRFNTLLEARGLRYHYPASGRGVGPIDLAIARGSFTVITGRVGAGKTTRLRALLGLLPADAGTILWDGAPVTDPANFMVPPRCAYTAQAPRLFSASLPAHP</sequence>
<dbReference type="InterPro" id="IPR039421">
    <property type="entry name" value="Type_1_exporter"/>
</dbReference>
<dbReference type="InterPro" id="IPR003439">
    <property type="entry name" value="ABC_transporter-like_ATP-bd"/>
</dbReference>
<keyword evidence="4 6" id="KW-0472">Membrane</keyword>
<keyword evidence="3 6" id="KW-1133">Transmembrane helix</keyword>
<feature type="compositionally biased region" description="Basic and acidic residues" evidence="5">
    <location>
        <begin position="114"/>
        <end position="126"/>
    </location>
</feature>
<dbReference type="Pfam" id="PF00005">
    <property type="entry name" value="ABC_tran"/>
    <property type="match status" value="1"/>
</dbReference>
<dbReference type="Gene3D" id="1.20.1560.10">
    <property type="entry name" value="ABC transporter type 1, transmembrane domain"/>
    <property type="match status" value="1"/>
</dbReference>
<evidence type="ECO:0000256" key="2">
    <source>
        <dbReference type="ARBA" id="ARBA00022692"/>
    </source>
</evidence>
<dbReference type="Proteomes" id="UP000050509">
    <property type="component" value="Unassembled WGS sequence"/>
</dbReference>
<evidence type="ECO:0000256" key="4">
    <source>
        <dbReference type="ARBA" id="ARBA00023136"/>
    </source>
</evidence>
<gene>
    <name evidence="8" type="ORF">SE17_40570</name>
</gene>
<dbReference type="InterPro" id="IPR036640">
    <property type="entry name" value="ABC1_TM_sf"/>
</dbReference>
<evidence type="ECO:0000256" key="5">
    <source>
        <dbReference type="SAM" id="MobiDB-lite"/>
    </source>
</evidence>
<feature type="region of interest" description="Disordered" evidence="5">
    <location>
        <begin position="114"/>
        <end position="135"/>
    </location>
</feature>
<name>A0A0P9CPN6_9CHLR</name>
<dbReference type="EMBL" id="LJCR01003061">
    <property type="protein sequence ID" value="KPV47974.1"/>
    <property type="molecule type" value="Genomic_DNA"/>
</dbReference>
<organism evidence="8 9">
    <name type="scientific">Kouleothrix aurantiaca</name>
    <dbReference type="NCBI Taxonomy" id="186479"/>
    <lineage>
        <taxon>Bacteria</taxon>
        <taxon>Bacillati</taxon>
        <taxon>Chloroflexota</taxon>
        <taxon>Chloroflexia</taxon>
        <taxon>Chloroflexales</taxon>
        <taxon>Roseiflexineae</taxon>
        <taxon>Roseiflexaceae</taxon>
        <taxon>Kouleothrix</taxon>
    </lineage>
</organism>
<evidence type="ECO:0000259" key="7">
    <source>
        <dbReference type="PROSITE" id="PS50929"/>
    </source>
</evidence>
<evidence type="ECO:0000256" key="3">
    <source>
        <dbReference type="ARBA" id="ARBA00022989"/>
    </source>
</evidence>
<feature type="transmembrane region" description="Helical" evidence="6">
    <location>
        <begin position="12"/>
        <end position="37"/>
    </location>
</feature>
<dbReference type="GO" id="GO:0005886">
    <property type="term" value="C:plasma membrane"/>
    <property type="evidence" value="ECO:0007669"/>
    <property type="project" value="UniProtKB-SubCell"/>
</dbReference>
<dbReference type="SUPFAM" id="SSF52540">
    <property type="entry name" value="P-loop containing nucleoside triphosphate hydrolases"/>
    <property type="match status" value="1"/>
</dbReference>
<feature type="non-terminal residue" evidence="8">
    <location>
        <position position="1"/>
    </location>
</feature>
<evidence type="ECO:0000256" key="1">
    <source>
        <dbReference type="ARBA" id="ARBA00004651"/>
    </source>
</evidence>
<dbReference type="InterPro" id="IPR011527">
    <property type="entry name" value="ABC1_TM_dom"/>
</dbReference>
<dbReference type="InterPro" id="IPR027417">
    <property type="entry name" value="P-loop_NTPase"/>
</dbReference>